<reference evidence="1 2" key="1">
    <citation type="submission" date="2019-05" db="EMBL/GenBank/DDBJ databases">
        <title>Another draft genome of Portunus trituberculatus and its Hox gene families provides insights of decapod evolution.</title>
        <authorList>
            <person name="Jeong J.-H."/>
            <person name="Song I."/>
            <person name="Kim S."/>
            <person name="Choi T."/>
            <person name="Kim D."/>
            <person name="Ryu S."/>
            <person name="Kim W."/>
        </authorList>
    </citation>
    <scope>NUCLEOTIDE SEQUENCE [LARGE SCALE GENOMIC DNA]</scope>
    <source>
        <tissue evidence="1">Muscle</tissue>
    </source>
</reference>
<name>A0A5B7GCL4_PORTR</name>
<sequence length="98" mass="11493">MSAWLQLCRLPDREAVQHIRLTFVPALQSALDSRYTETDWNILSTEEALEELSKLILRSSNQAALWANKFVSDYFRRCTEMATDFYFKCPRCTCNFSE</sequence>
<keyword evidence="2" id="KW-1185">Reference proteome</keyword>
<protein>
    <submittedName>
        <fullName evidence="1">Uncharacterized protein</fullName>
    </submittedName>
</protein>
<evidence type="ECO:0000313" key="1">
    <source>
        <dbReference type="EMBL" id="MPC55339.1"/>
    </source>
</evidence>
<dbReference type="EMBL" id="VSRR010013085">
    <property type="protein sequence ID" value="MPC55339.1"/>
    <property type="molecule type" value="Genomic_DNA"/>
</dbReference>
<evidence type="ECO:0000313" key="2">
    <source>
        <dbReference type="Proteomes" id="UP000324222"/>
    </source>
</evidence>
<proteinExistence type="predicted"/>
<dbReference type="Proteomes" id="UP000324222">
    <property type="component" value="Unassembled WGS sequence"/>
</dbReference>
<accession>A0A5B7GCL4</accession>
<organism evidence="1 2">
    <name type="scientific">Portunus trituberculatus</name>
    <name type="common">Swimming crab</name>
    <name type="synonym">Neptunus trituberculatus</name>
    <dbReference type="NCBI Taxonomy" id="210409"/>
    <lineage>
        <taxon>Eukaryota</taxon>
        <taxon>Metazoa</taxon>
        <taxon>Ecdysozoa</taxon>
        <taxon>Arthropoda</taxon>
        <taxon>Crustacea</taxon>
        <taxon>Multicrustacea</taxon>
        <taxon>Malacostraca</taxon>
        <taxon>Eumalacostraca</taxon>
        <taxon>Eucarida</taxon>
        <taxon>Decapoda</taxon>
        <taxon>Pleocyemata</taxon>
        <taxon>Brachyura</taxon>
        <taxon>Eubrachyura</taxon>
        <taxon>Portunoidea</taxon>
        <taxon>Portunidae</taxon>
        <taxon>Portuninae</taxon>
        <taxon>Portunus</taxon>
    </lineage>
</organism>
<dbReference type="AlphaFoldDB" id="A0A5B7GCL4"/>
<gene>
    <name evidence="1" type="ORF">E2C01_049272</name>
</gene>
<comment type="caution">
    <text evidence="1">The sequence shown here is derived from an EMBL/GenBank/DDBJ whole genome shotgun (WGS) entry which is preliminary data.</text>
</comment>